<evidence type="ECO:0000313" key="2">
    <source>
        <dbReference type="Proteomes" id="UP000037982"/>
    </source>
</evidence>
<accession>A0A0N0H4G8</accession>
<evidence type="ECO:0000313" key="1">
    <source>
        <dbReference type="EMBL" id="KPC67109.1"/>
    </source>
</evidence>
<dbReference type="PATRIC" id="fig|66876.3.peg.596"/>
<sequence length="304" mass="32950">MGDEAYGWQVRPFEGLMGLVPEGVRLGDQRTAIAGRLAEAFGELLGEVRTFRKAPWNTGLCDHYVEGGLICFFDDEERLVYLEAFDPAPVFYEDVPLTGLPYGVVVSALRARGVRLIEDDSGVEAPDAGFNLTAPSGSDDDRVDCVGLFRRSLVADPITYTEADPVERITAHELVSGQGTGAVRLGAHRKELGARLGPAQQSVPEYGGAAMDWYFDHGLVLFFDADDRLTSLVITYTGVTGEAWFRGVQLLDRPYGEVVADLEAAGVRIEHGELAGRAPEHGFTLLLRGYGNPAMPVGAVVFSR</sequence>
<reference evidence="2" key="1">
    <citation type="submission" date="2015-07" db="EMBL/GenBank/DDBJ databases">
        <authorList>
            <person name="Ju K.-S."/>
            <person name="Doroghazi J.R."/>
            <person name="Metcalf W.W."/>
        </authorList>
    </citation>
    <scope>NUCLEOTIDE SEQUENCE [LARGE SCALE GENOMIC DNA]</scope>
    <source>
        <strain evidence="2">NRRL ISP-5002</strain>
    </source>
</reference>
<name>A0A0N0H4G8_9ACTN</name>
<protein>
    <submittedName>
        <fullName evidence="1">Uncharacterized protein</fullName>
    </submittedName>
</protein>
<comment type="caution">
    <text evidence="1">The sequence shown here is derived from an EMBL/GenBank/DDBJ whole genome shotgun (WGS) entry which is preliminary data.</text>
</comment>
<dbReference type="AlphaFoldDB" id="A0A0N0H4G8"/>
<gene>
    <name evidence="1" type="ORF">ADL29_02820</name>
</gene>
<organism evidence="1 2">
    <name type="scientific">Streptomyces chattanoogensis</name>
    <dbReference type="NCBI Taxonomy" id="66876"/>
    <lineage>
        <taxon>Bacteria</taxon>
        <taxon>Bacillati</taxon>
        <taxon>Actinomycetota</taxon>
        <taxon>Actinomycetes</taxon>
        <taxon>Kitasatosporales</taxon>
        <taxon>Streptomycetaceae</taxon>
        <taxon>Streptomyces</taxon>
    </lineage>
</organism>
<dbReference type="RefSeq" id="WP_053922138.1">
    <property type="nucleotide sequence ID" value="NZ_LGKG01000001.1"/>
</dbReference>
<proteinExistence type="predicted"/>
<keyword evidence="2" id="KW-1185">Reference proteome</keyword>
<dbReference type="EMBL" id="LGKG01000001">
    <property type="protein sequence ID" value="KPC67109.1"/>
    <property type="molecule type" value="Genomic_DNA"/>
</dbReference>
<dbReference type="Proteomes" id="UP000037982">
    <property type="component" value="Unassembled WGS sequence"/>
</dbReference>